<dbReference type="EMBL" id="MBUA01000012">
    <property type="protein sequence ID" value="MBC6490994.1"/>
    <property type="molecule type" value="Genomic_DNA"/>
</dbReference>
<dbReference type="Proteomes" id="UP000765802">
    <property type="component" value="Unassembled WGS sequence"/>
</dbReference>
<comment type="caution">
    <text evidence="1">The sequence shown here is derived from an EMBL/GenBank/DDBJ whole genome shotgun (WGS) entry which is preliminary data.</text>
</comment>
<organism evidence="1 2">
    <name type="scientific">Flavihumibacter stibioxidans</name>
    <dbReference type="NCBI Taxonomy" id="1834163"/>
    <lineage>
        <taxon>Bacteria</taxon>
        <taxon>Pseudomonadati</taxon>
        <taxon>Bacteroidota</taxon>
        <taxon>Chitinophagia</taxon>
        <taxon>Chitinophagales</taxon>
        <taxon>Chitinophagaceae</taxon>
        <taxon>Flavihumibacter</taxon>
    </lineage>
</organism>
<protein>
    <submittedName>
        <fullName evidence="1">Uncharacterized protein</fullName>
    </submittedName>
</protein>
<keyword evidence="2" id="KW-1185">Reference proteome</keyword>
<dbReference type="RefSeq" id="WP_187256331.1">
    <property type="nucleotide sequence ID" value="NZ_JBHULF010000014.1"/>
</dbReference>
<sequence length="114" mass="12495">MIISCTYGKKAKGTGTEGVFLAVLDPKGKLVNYKKGYYPFPKEELGKDEDYETPNLKVRDVVVDDDGGIFISCEEYSAVTTTYSDSRGRIQTRTTYYYNDIPGVKISAAGSGAP</sequence>
<evidence type="ECO:0000313" key="2">
    <source>
        <dbReference type="Proteomes" id="UP000765802"/>
    </source>
</evidence>
<proteinExistence type="predicted"/>
<evidence type="ECO:0000313" key="1">
    <source>
        <dbReference type="EMBL" id="MBC6490994.1"/>
    </source>
</evidence>
<gene>
    <name evidence="1" type="ORF">BC349_08125</name>
</gene>
<reference evidence="1 2" key="1">
    <citation type="submission" date="2016-07" db="EMBL/GenBank/DDBJ databases">
        <title>Genome analysis of Flavihumibacter stibioxidans YS-17.</title>
        <authorList>
            <person name="Shi K."/>
            <person name="Han Y."/>
            <person name="Wang G."/>
        </authorList>
    </citation>
    <scope>NUCLEOTIDE SEQUENCE [LARGE SCALE GENOMIC DNA]</scope>
    <source>
        <strain evidence="1 2">YS-17</strain>
    </source>
</reference>
<accession>A0ABR7M836</accession>
<name>A0ABR7M836_9BACT</name>